<sequence length="242" mass="27724">MKNNRHPFAEPFFDPYRIGFALYRPDKPNWRQRTIAGVSWDGRAREAYFFNPDGLVLPLEPHPWNLPPLLGQYAVRQEFAHVEGIGLFAMKPAQLEAMSSARLGDWVTYWLVGSDAHYANEAGTWAEYAEARAAQAREDVEWTTKQQADRWWPEHLRQVPSAHQFEGAGSREQWECYRAAADQLQQQRADHVKHLQSEAEQESRSNSADDYARQCAYDKRINAWLRGEAGGPPLLALMQGVA</sequence>
<organism evidence="2 3">
    <name type="scientific">Tilletia indica</name>
    <dbReference type="NCBI Taxonomy" id="43049"/>
    <lineage>
        <taxon>Eukaryota</taxon>
        <taxon>Fungi</taxon>
        <taxon>Dikarya</taxon>
        <taxon>Basidiomycota</taxon>
        <taxon>Ustilaginomycotina</taxon>
        <taxon>Exobasidiomycetes</taxon>
        <taxon>Tilletiales</taxon>
        <taxon>Tilletiaceae</taxon>
        <taxon>Tilletia</taxon>
    </lineage>
</organism>
<keyword evidence="3" id="KW-1185">Reference proteome</keyword>
<reference evidence="2" key="1">
    <citation type="submission" date="2016-04" db="EMBL/GenBank/DDBJ databases">
        <authorList>
            <person name="Nguyen H.D."/>
            <person name="Samba Siva P."/>
            <person name="Cullis J."/>
            <person name="Levesque C.A."/>
            <person name="Hambleton S."/>
        </authorList>
    </citation>
    <scope>NUCLEOTIDE SEQUENCE</scope>
    <source>
        <strain evidence="2">DAOMC 236416</strain>
    </source>
</reference>
<proteinExistence type="predicted"/>
<reference evidence="2" key="2">
    <citation type="journal article" date="2019" name="IMA Fungus">
        <title>Genome sequencing and comparison of five Tilletia species to identify candidate genes for the detection of regulated species infecting wheat.</title>
        <authorList>
            <person name="Nguyen H.D.T."/>
            <person name="Sultana T."/>
            <person name="Kesanakurti P."/>
            <person name="Hambleton S."/>
        </authorList>
    </citation>
    <scope>NUCLEOTIDE SEQUENCE</scope>
    <source>
        <strain evidence="2">DAOMC 236416</strain>
    </source>
</reference>
<evidence type="ECO:0000313" key="3">
    <source>
        <dbReference type="Proteomes" id="UP000077521"/>
    </source>
</evidence>
<comment type="caution">
    <text evidence="2">The sequence shown here is derived from an EMBL/GenBank/DDBJ whole genome shotgun (WGS) entry which is preliminary data.</text>
</comment>
<protein>
    <submittedName>
        <fullName evidence="2">Uncharacterized protein</fullName>
    </submittedName>
</protein>
<gene>
    <name evidence="2" type="ORF">A4X13_0g8831</name>
</gene>
<accession>A0A8T8SDH1</accession>
<feature type="region of interest" description="Disordered" evidence="1">
    <location>
        <begin position="191"/>
        <end position="210"/>
    </location>
</feature>
<feature type="compositionally biased region" description="Basic and acidic residues" evidence="1">
    <location>
        <begin position="191"/>
        <end position="203"/>
    </location>
</feature>
<name>A0A8T8SDH1_9BASI</name>
<evidence type="ECO:0000256" key="1">
    <source>
        <dbReference type="SAM" id="MobiDB-lite"/>
    </source>
</evidence>
<dbReference type="EMBL" id="LWDF02001836">
    <property type="protein sequence ID" value="KAE8237321.1"/>
    <property type="molecule type" value="Genomic_DNA"/>
</dbReference>
<dbReference type="AlphaFoldDB" id="A0A8T8SDH1"/>
<dbReference type="Proteomes" id="UP000077521">
    <property type="component" value="Unassembled WGS sequence"/>
</dbReference>
<evidence type="ECO:0000313" key="2">
    <source>
        <dbReference type="EMBL" id="KAE8237321.1"/>
    </source>
</evidence>